<dbReference type="InterPro" id="IPR026444">
    <property type="entry name" value="Secre_tail"/>
</dbReference>
<dbReference type="NCBIfam" id="TIGR04183">
    <property type="entry name" value="Por_Secre_tail"/>
    <property type="match status" value="1"/>
</dbReference>
<keyword evidence="1" id="KW-0732">Signal</keyword>
<dbReference type="AlphaFoldDB" id="A0A956NB88"/>
<sequence length="530" mass="58602">MSKRVLMLASLSSVLVFGTAEAADVVDGWTQTYVETVRSLIQTIGAPCRTSRSAAMMYLSMQDAVNSITHEYEPYVLEYSASPTASKEAAATTAAYEVMMGVYPTRAYLFDPRYEADLAAIPDGPEKEEGILVGQAVAAAMLELRSEDGSELVVEYEPILEPGHWRPTWPEYRPPKDPGYGRVRPFGLYCACQFPREEPPALDSVEYFENFEEVRIVGEQHADMESTLEYEIGWFWANDQDGTYKATGQMFLMAKAVADAADLQFEDRVHFFGLYSLAMADAAIAGWYAKYETDWDVWRPVTGIREADTDGNDLTIAQPDWIPISYVSPNFPGHVSGHAAFGGAAAQIFRRYLGTDEMDFVVPTSDPHLQINWTREMHSFTQVETEIGDSRIYIGVHWPFECDGGTVLGRQIGDWTIDNYLRPIDPLTASVETTTPVVRLEPIYPNPTHAGATLRFASATSGRLDIVIYDAAGRQVSLLGRSIQAGTAEISWDGNGADGRPVATGVYFIRPTLEGEPVELDGSGRLVVVR</sequence>
<comment type="caution">
    <text evidence="3">The sequence shown here is derived from an EMBL/GenBank/DDBJ whole genome shotgun (WGS) entry which is preliminary data.</text>
</comment>
<evidence type="ECO:0000256" key="1">
    <source>
        <dbReference type="SAM" id="SignalP"/>
    </source>
</evidence>
<dbReference type="Gene3D" id="1.10.606.20">
    <property type="match status" value="1"/>
</dbReference>
<proteinExistence type="predicted"/>
<reference evidence="3" key="1">
    <citation type="submission" date="2020-04" db="EMBL/GenBank/DDBJ databases">
        <authorList>
            <person name="Zhang T."/>
        </authorList>
    </citation>
    <scope>NUCLEOTIDE SEQUENCE</scope>
    <source>
        <strain evidence="3">HKST-UBA02</strain>
    </source>
</reference>
<dbReference type="CDD" id="cd03398">
    <property type="entry name" value="PAP2_haloperoxidase"/>
    <property type="match status" value="1"/>
</dbReference>
<dbReference type="InterPro" id="IPR025965">
    <property type="entry name" value="FlgD/Vpr_Ig-like"/>
</dbReference>
<dbReference type="Proteomes" id="UP000739538">
    <property type="component" value="Unassembled WGS sequence"/>
</dbReference>
<feature type="domain" description="FlgD/Vpr Ig-like" evidence="2">
    <location>
        <begin position="458"/>
        <end position="509"/>
    </location>
</feature>
<name>A0A956NB88_UNCEI</name>
<dbReference type="SUPFAM" id="SSF48317">
    <property type="entry name" value="Acid phosphatase/Vanadium-dependent haloperoxidase"/>
    <property type="match status" value="1"/>
</dbReference>
<dbReference type="Gene3D" id="2.60.40.4070">
    <property type="match status" value="1"/>
</dbReference>
<dbReference type="PANTHER" id="PTHR34599:SF1">
    <property type="entry name" value="PHOSPHATIDIC ACID PHOSPHATASE TYPE 2_HALOPEROXIDASE DOMAIN-CONTAINING PROTEIN"/>
    <property type="match status" value="1"/>
</dbReference>
<feature type="chain" id="PRO_5037774898" evidence="1">
    <location>
        <begin position="23"/>
        <end position="530"/>
    </location>
</feature>
<evidence type="ECO:0000259" key="2">
    <source>
        <dbReference type="Pfam" id="PF13860"/>
    </source>
</evidence>
<evidence type="ECO:0000313" key="4">
    <source>
        <dbReference type="Proteomes" id="UP000739538"/>
    </source>
</evidence>
<dbReference type="Pfam" id="PF13860">
    <property type="entry name" value="FlgD_ig"/>
    <property type="match status" value="1"/>
</dbReference>
<gene>
    <name evidence="3" type="ORF">KDA27_09195</name>
</gene>
<feature type="signal peptide" evidence="1">
    <location>
        <begin position="1"/>
        <end position="22"/>
    </location>
</feature>
<dbReference type="PANTHER" id="PTHR34599">
    <property type="entry name" value="PEROXIDASE-RELATED"/>
    <property type="match status" value="1"/>
</dbReference>
<dbReference type="InterPro" id="IPR036938">
    <property type="entry name" value="PAP2/HPO_sf"/>
</dbReference>
<protein>
    <submittedName>
        <fullName evidence="3">Phosphatase PAP2 family protein</fullName>
    </submittedName>
</protein>
<organism evidence="3 4">
    <name type="scientific">Eiseniibacteriota bacterium</name>
    <dbReference type="NCBI Taxonomy" id="2212470"/>
    <lineage>
        <taxon>Bacteria</taxon>
        <taxon>Candidatus Eiseniibacteriota</taxon>
    </lineage>
</organism>
<evidence type="ECO:0000313" key="3">
    <source>
        <dbReference type="EMBL" id="MCA9755964.1"/>
    </source>
</evidence>
<reference evidence="3" key="2">
    <citation type="journal article" date="2021" name="Microbiome">
        <title>Successional dynamics and alternative stable states in a saline activated sludge microbial community over 9 years.</title>
        <authorList>
            <person name="Wang Y."/>
            <person name="Ye J."/>
            <person name="Ju F."/>
            <person name="Liu L."/>
            <person name="Boyd J.A."/>
            <person name="Deng Y."/>
            <person name="Parks D.H."/>
            <person name="Jiang X."/>
            <person name="Yin X."/>
            <person name="Woodcroft B.J."/>
            <person name="Tyson G.W."/>
            <person name="Hugenholtz P."/>
            <person name="Polz M.F."/>
            <person name="Zhang T."/>
        </authorList>
    </citation>
    <scope>NUCLEOTIDE SEQUENCE</scope>
    <source>
        <strain evidence="3">HKST-UBA02</strain>
    </source>
</reference>
<dbReference type="EMBL" id="JAGQHS010000037">
    <property type="protein sequence ID" value="MCA9755964.1"/>
    <property type="molecule type" value="Genomic_DNA"/>
</dbReference>
<accession>A0A956NB88</accession>
<dbReference type="InterPro" id="IPR052559">
    <property type="entry name" value="V-haloperoxidase"/>
</dbReference>